<dbReference type="KEGG" id="fek:C1H87_18630"/>
<evidence type="ECO:0000256" key="1">
    <source>
        <dbReference type="SAM" id="MobiDB-lite"/>
    </source>
</evidence>
<accession>A0A2K9PUY5</accession>
<dbReference type="OrthoDB" id="1452385at2"/>
<dbReference type="PROSITE" id="PS51257">
    <property type="entry name" value="PROKAR_LIPOPROTEIN"/>
    <property type="match status" value="1"/>
</dbReference>
<gene>
    <name evidence="2" type="ORF">C1H87_18630</name>
</gene>
<feature type="region of interest" description="Disordered" evidence="1">
    <location>
        <begin position="130"/>
        <end position="151"/>
    </location>
</feature>
<keyword evidence="3" id="KW-1185">Reference proteome</keyword>
<evidence type="ECO:0000313" key="2">
    <source>
        <dbReference type="EMBL" id="AUP80618.1"/>
    </source>
</evidence>
<organism evidence="2 3">
    <name type="scientific">Flavivirga eckloniae</name>
    <dbReference type="NCBI Taxonomy" id="1803846"/>
    <lineage>
        <taxon>Bacteria</taxon>
        <taxon>Pseudomonadati</taxon>
        <taxon>Bacteroidota</taxon>
        <taxon>Flavobacteriia</taxon>
        <taxon>Flavobacteriales</taxon>
        <taxon>Flavobacteriaceae</taxon>
        <taxon>Flavivirga</taxon>
    </lineage>
</organism>
<dbReference type="Proteomes" id="UP000235826">
    <property type="component" value="Chromosome"/>
</dbReference>
<dbReference type="AlphaFoldDB" id="A0A2K9PUY5"/>
<evidence type="ECO:0000313" key="3">
    <source>
        <dbReference type="Proteomes" id="UP000235826"/>
    </source>
</evidence>
<reference evidence="2 3" key="1">
    <citation type="submission" date="2018-01" db="EMBL/GenBank/DDBJ databases">
        <title>Complete genome sequence of Flavivirga eckloniae ECD14 isolated from seaweed Ecklonia cava.</title>
        <authorList>
            <person name="Lee J.H."/>
            <person name="Baik K.S."/>
            <person name="Seong C.N."/>
        </authorList>
    </citation>
    <scope>NUCLEOTIDE SEQUENCE [LARGE SCALE GENOMIC DNA]</scope>
    <source>
        <strain evidence="2 3">ECD14</strain>
    </source>
</reference>
<sequence>MKKIIICVVVLLFGLSCQKNNNIFNDLTDRGGFVAFDEVPLLNFNLLDLSSFGVNAELLDLNNNATSYNLHVEYEGVTLENFYTANSFPSNLVITLPMLLDAFSLVESDLTIASRFNFEATVTTPIGTFNKDTPSFNSDTNEEEGGSTASSLLGSGHKNAFSFGITFFIPPPEKIRGTSFEEPVAGTSYSRPDGDANDQEGELLNTTGSSSIMYVATGTGKDNEIGFKTEFIDTGRGGFSSENMGVTSDAGDFGAWLDGDQGLRFQDSDGIIKITFDKIDVPAEINRSGVQIQFYVPETGNNFESSDLLKIYAEVERDGGATETLDLYDVDGEFINTVKDGWVLVDSELIEDIRSYTLIIELDTNSNDERIYFDQMLVYKPEESI</sequence>
<dbReference type="RefSeq" id="WP_102757264.1">
    <property type="nucleotide sequence ID" value="NZ_CP025791.1"/>
</dbReference>
<proteinExistence type="predicted"/>
<dbReference type="EMBL" id="CP025791">
    <property type="protein sequence ID" value="AUP80618.1"/>
    <property type="molecule type" value="Genomic_DNA"/>
</dbReference>
<feature type="compositionally biased region" description="Polar residues" evidence="1">
    <location>
        <begin position="130"/>
        <end position="139"/>
    </location>
</feature>
<name>A0A2K9PUY5_9FLAO</name>
<protein>
    <submittedName>
        <fullName evidence="2">Uncharacterized protein</fullName>
    </submittedName>
</protein>